<comment type="caution">
    <text evidence="7">The sequence shown here is derived from an EMBL/GenBank/DDBJ whole genome shotgun (WGS) entry which is preliminary data.</text>
</comment>
<feature type="transmembrane region" description="Helical" evidence="5">
    <location>
        <begin position="345"/>
        <end position="365"/>
    </location>
</feature>
<dbReference type="SUPFAM" id="SSF46894">
    <property type="entry name" value="C-terminal effector domain of the bipartite response regulators"/>
    <property type="match status" value="1"/>
</dbReference>
<dbReference type="EMBL" id="JASJEU010000022">
    <property type="protein sequence ID" value="MDJ1651409.1"/>
    <property type="molecule type" value="Genomic_DNA"/>
</dbReference>
<sequence length="548" mass="58820">MGNNASAPSRRDTKRTKGCSPKPDESVHTEVAASDSEGSDSSKPATPGRFSLDYLIVIVGFGLCRAWIVFSLSASVASLESRTDWVFLVAGAVTAALAALVMTRIVGSLARMHERLTEIMLGMVASSALCVPAAVWLDSPSLLLLGLITGGAASGLLQVMWGERFAAQDLYFSLACAPAAAIVTGLVLAMSSETNQLVFIALPIISVALLALECKRCNIVWKTGLPEGQLEDDEPEPTAAAAAQPAASRERMRLDAMSAKLMITIMVFSFLVRMFDAFPIVGDDPFDLFGGIGSFSLVLVGAIFLIIAFFIKDRMNISLVYRLSLPIMIAGLIAIALVFGQRAPLSVMLIAIGYELFDILSWVLFSEVARRKGPDAAPYVFGIGVAYMFVGMAAGYLASAVMSPLVQDGSLQLSAVALVAILCLVVISFMVLPESMVSSLSHLGTSKKQEKEKPADQAEPQEPQLTLEQKCAGVAQQCGLTPRENEVLEFLARGRTLSIVARDLHIAKNTARTHIEKIYQKTGIHKQQDLIDFVEEWTADEGDAAPQR</sequence>
<evidence type="ECO:0000256" key="2">
    <source>
        <dbReference type="ARBA" id="ARBA00023125"/>
    </source>
</evidence>
<feature type="transmembrane region" description="Helical" evidence="5">
    <location>
        <begin position="85"/>
        <end position="107"/>
    </location>
</feature>
<gene>
    <name evidence="7" type="ORF">QNJ86_11405</name>
</gene>
<dbReference type="PRINTS" id="PR00038">
    <property type="entry name" value="HTHLUXR"/>
</dbReference>
<evidence type="ECO:0000313" key="8">
    <source>
        <dbReference type="Proteomes" id="UP001232750"/>
    </source>
</evidence>
<reference evidence="7 8" key="1">
    <citation type="submission" date="2023-05" db="EMBL/GenBank/DDBJ databases">
        <title>Gordonibacter KGMB12511T sp. nov., isolated from faeces of healthy Korean.</title>
        <authorList>
            <person name="Kim H.S."/>
            <person name="Kim J.-S."/>
            <person name="Suh M.K."/>
            <person name="Eom M.K."/>
            <person name="Do H.E."/>
            <person name="Lee J.-S."/>
        </authorList>
    </citation>
    <scope>NUCLEOTIDE SEQUENCE [LARGE SCALE GENOMIC DNA]</scope>
    <source>
        <strain evidence="7 8">KGMB12511</strain>
    </source>
</reference>
<protein>
    <submittedName>
        <fullName evidence="7">LuxR family transcriptional regulator</fullName>
    </submittedName>
</protein>
<feature type="transmembrane region" description="Helical" evidence="5">
    <location>
        <begin position="261"/>
        <end position="282"/>
    </location>
</feature>
<accession>A0ABT7DPE0</accession>
<feature type="transmembrane region" description="Helical" evidence="5">
    <location>
        <begin position="377"/>
        <end position="399"/>
    </location>
</feature>
<proteinExistence type="predicted"/>
<dbReference type="PANTHER" id="PTHR44688">
    <property type="entry name" value="DNA-BINDING TRANSCRIPTIONAL ACTIVATOR DEVR_DOSR"/>
    <property type="match status" value="1"/>
</dbReference>
<feature type="transmembrane region" description="Helical" evidence="5">
    <location>
        <begin position="143"/>
        <end position="161"/>
    </location>
</feature>
<dbReference type="InterPro" id="IPR036259">
    <property type="entry name" value="MFS_trans_sf"/>
</dbReference>
<evidence type="ECO:0000313" key="7">
    <source>
        <dbReference type="EMBL" id="MDJ1651409.1"/>
    </source>
</evidence>
<dbReference type="SUPFAM" id="SSF103473">
    <property type="entry name" value="MFS general substrate transporter"/>
    <property type="match status" value="1"/>
</dbReference>
<dbReference type="PANTHER" id="PTHR44688:SF16">
    <property type="entry name" value="DNA-BINDING TRANSCRIPTIONAL ACTIVATOR DEVR_DOSR"/>
    <property type="match status" value="1"/>
</dbReference>
<keyword evidence="3" id="KW-0804">Transcription</keyword>
<feature type="region of interest" description="Disordered" evidence="4">
    <location>
        <begin position="1"/>
        <end position="45"/>
    </location>
</feature>
<feature type="compositionally biased region" description="Basic and acidic residues" evidence="4">
    <location>
        <begin position="447"/>
        <end position="456"/>
    </location>
</feature>
<feature type="transmembrane region" description="Helical" evidence="5">
    <location>
        <begin position="411"/>
        <end position="432"/>
    </location>
</feature>
<keyword evidence="5" id="KW-0812">Transmembrane</keyword>
<evidence type="ECO:0000256" key="1">
    <source>
        <dbReference type="ARBA" id="ARBA00023015"/>
    </source>
</evidence>
<feature type="transmembrane region" description="Helical" evidence="5">
    <location>
        <begin position="196"/>
        <end position="212"/>
    </location>
</feature>
<feature type="transmembrane region" description="Helical" evidence="5">
    <location>
        <begin position="119"/>
        <end position="137"/>
    </location>
</feature>
<dbReference type="Proteomes" id="UP001232750">
    <property type="component" value="Unassembled WGS sequence"/>
</dbReference>
<feature type="transmembrane region" description="Helical" evidence="5">
    <location>
        <begin position="323"/>
        <end position="339"/>
    </location>
</feature>
<keyword evidence="5" id="KW-0472">Membrane</keyword>
<keyword evidence="8" id="KW-1185">Reference proteome</keyword>
<dbReference type="CDD" id="cd06170">
    <property type="entry name" value="LuxR_C_like"/>
    <property type="match status" value="1"/>
</dbReference>
<keyword evidence="5" id="KW-1133">Transmembrane helix</keyword>
<feature type="transmembrane region" description="Helical" evidence="5">
    <location>
        <begin position="170"/>
        <end position="190"/>
    </location>
</feature>
<keyword evidence="2" id="KW-0238">DNA-binding</keyword>
<evidence type="ECO:0000256" key="3">
    <source>
        <dbReference type="ARBA" id="ARBA00023163"/>
    </source>
</evidence>
<keyword evidence="1" id="KW-0805">Transcription regulation</keyword>
<dbReference type="InterPro" id="IPR016032">
    <property type="entry name" value="Sig_transdc_resp-reg_C-effctor"/>
</dbReference>
<feature type="region of interest" description="Disordered" evidence="4">
    <location>
        <begin position="443"/>
        <end position="463"/>
    </location>
</feature>
<name>A0ABT7DPE0_9ACTN</name>
<evidence type="ECO:0000259" key="6">
    <source>
        <dbReference type="SMART" id="SM00421"/>
    </source>
</evidence>
<dbReference type="Pfam" id="PF00196">
    <property type="entry name" value="GerE"/>
    <property type="match status" value="1"/>
</dbReference>
<dbReference type="InterPro" id="IPR036388">
    <property type="entry name" value="WH-like_DNA-bd_sf"/>
</dbReference>
<evidence type="ECO:0000256" key="5">
    <source>
        <dbReference type="SAM" id="Phobius"/>
    </source>
</evidence>
<feature type="transmembrane region" description="Helical" evidence="5">
    <location>
        <begin position="52"/>
        <end position="73"/>
    </location>
</feature>
<feature type="transmembrane region" description="Helical" evidence="5">
    <location>
        <begin position="288"/>
        <end position="311"/>
    </location>
</feature>
<dbReference type="InterPro" id="IPR000792">
    <property type="entry name" value="Tscrpt_reg_LuxR_C"/>
</dbReference>
<organism evidence="7 8">
    <name type="scientific">Gordonibacter faecis</name>
    <dbReference type="NCBI Taxonomy" id="3047475"/>
    <lineage>
        <taxon>Bacteria</taxon>
        <taxon>Bacillati</taxon>
        <taxon>Actinomycetota</taxon>
        <taxon>Coriobacteriia</taxon>
        <taxon>Eggerthellales</taxon>
        <taxon>Eggerthellaceae</taxon>
        <taxon>Gordonibacter</taxon>
    </lineage>
</organism>
<dbReference type="Gene3D" id="1.10.10.10">
    <property type="entry name" value="Winged helix-like DNA-binding domain superfamily/Winged helix DNA-binding domain"/>
    <property type="match status" value="1"/>
</dbReference>
<dbReference type="RefSeq" id="WP_283832754.1">
    <property type="nucleotide sequence ID" value="NZ_JASJEU010000022.1"/>
</dbReference>
<feature type="domain" description="HTH luxR-type" evidence="6">
    <location>
        <begin position="477"/>
        <end position="534"/>
    </location>
</feature>
<dbReference type="SMART" id="SM00421">
    <property type="entry name" value="HTH_LUXR"/>
    <property type="match status" value="1"/>
</dbReference>
<evidence type="ECO:0000256" key="4">
    <source>
        <dbReference type="SAM" id="MobiDB-lite"/>
    </source>
</evidence>